<dbReference type="InterPro" id="IPR036826">
    <property type="entry name" value="Cyt_f_lg_dom_sf"/>
</dbReference>
<evidence type="ECO:0000256" key="19">
    <source>
        <dbReference type="SAM" id="Phobius"/>
    </source>
</evidence>
<evidence type="ECO:0000256" key="8">
    <source>
        <dbReference type="ARBA" id="ARBA00022617"/>
    </source>
</evidence>
<keyword evidence="14" id="KW-0408">Iron</keyword>
<evidence type="ECO:0000256" key="17">
    <source>
        <dbReference type="ARBA" id="ARBA00025834"/>
    </source>
</evidence>
<dbReference type="STRING" id="15368.A0A0Q3LY23"/>
<dbReference type="SUPFAM" id="SSF103431">
    <property type="entry name" value="Cytochrome f subunit of the cytochrome b6f complex, transmembrane anchor"/>
    <property type="match status" value="1"/>
</dbReference>
<proteinExistence type="inferred from homology"/>
<dbReference type="EnsemblPlants" id="KQJ97173">
    <property type="protein sequence ID" value="KQJ97173"/>
    <property type="gene ID" value="BRADI_3g29215v3"/>
</dbReference>
<dbReference type="Gene3D" id="1.20.5.700">
    <property type="entry name" value="Single helix bin"/>
    <property type="match status" value="1"/>
</dbReference>
<feature type="transmembrane region" description="Helical" evidence="19">
    <location>
        <begin position="42"/>
        <end position="61"/>
    </location>
</feature>
<evidence type="ECO:0000256" key="3">
    <source>
        <dbReference type="ARBA" id="ARBA00004167"/>
    </source>
</evidence>
<keyword evidence="7" id="KW-0602">Photosynthesis</keyword>
<comment type="function">
    <text evidence="2">Component of the cytochrome b6-f complex, which mediates electron transfer between photosystem II (PSII) and photosystem I (PSI), cyclic electron flow around PSI, and state transitions.</text>
</comment>
<keyword evidence="16 19" id="KW-0472">Membrane</keyword>
<evidence type="ECO:0000256" key="16">
    <source>
        <dbReference type="ARBA" id="ARBA00023136"/>
    </source>
</evidence>
<keyword evidence="13 19" id="KW-1133">Transmembrane helix</keyword>
<dbReference type="EMBL" id="CM000882">
    <property type="protein sequence ID" value="KQJ97173.1"/>
    <property type="molecule type" value="Genomic_DNA"/>
</dbReference>
<dbReference type="PROSITE" id="PS51010">
    <property type="entry name" value="CYTF"/>
    <property type="match status" value="1"/>
</dbReference>
<evidence type="ECO:0000313" key="20">
    <source>
        <dbReference type="EMBL" id="KQJ97173.1"/>
    </source>
</evidence>
<evidence type="ECO:0000256" key="14">
    <source>
        <dbReference type="ARBA" id="ARBA00023004"/>
    </source>
</evidence>
<comment type="subcellular location">
    <subcellularLocation>
        <location evidence="3">Membrane</location>
        <topology evidence="3">Single-pass membrane protein</topology>
    </subcellularLocation>
    <subcellularLocation>
        <location evidence="18">Thylakoid</location>
    </subcellularLocation>
</comment>
<dbReference type="OrthoDB" id="415867at2759"/>
<dbReference type="GO" id="GO:0009055">
    <property type="term" value="F:electron transfer activity"/>
    <property type="evidence" value="ECO:0007669"/>
    <property type="project" value="InterPro"/>
</dbReference>
<keyword evidence="8" id="KW-0349">Heme</keyword>
<dbReference type="InParanoid" id="A0A0Q3LY23"/>
<dbReference type="InterPro" id="IPR002325">
    <property type="entry name" value="Cyt_f"/>
</dbReference>
<gene>
    <name evidence="20" type="ORF">BRADI_3g29215v3</name>
</gene>
<evidence type="ECO:0000256" key="2">
    <source>
        <dbReference type="ARBA" id="ARBA00003068"/>
    </source>
</evidence>
<reference evidence="20 21" key="1">
    <citation type="journal article" date="2010" name="Nature">
        <title>Genome sequencing and analysis of the model grass Brachypodium distachyon.</title>
        <authorList>
            <consortium name="International Brachypodium Initiative"/>
        </authorList>
    </citation>
    <scope>NUCLEOTIDE SEQUENCE [LARGE SCALE GENOMIC DNA]</scope>
    <source>
        <strain evidence="20 21">Bd21</strain>
    </source>
</reference>
<dbReference type="PRINTS" id="PR00610">
    <property type="entry name" value="CYTOCHROMEF"/>
</dbReference>
<accession>A0A0Q3LY23</accession>
<dbReference type="FunFam" id="1.20.5.700:FF:000001">
    <property type="entry name" value="Cytochrome f"/>
    <property type="match status" value="1"/>
</dbReference>
<evidence type="ECO:0000256" key="5">
    <source>
        <dbReference type="ARBA" id="ARBA00013528"/>
    </source>
</evidence>
<evidence type="ECO:0000256" key="13">
    <source>
        <dbReference type="ARBA" id="ARBA00022989"/>
    </source>
</evidence>
<evidence type="ECO:0000313" key="22">
    <source>
        <dbReference type="Proteomes" id="UP000008810"/>
    </source>
</evidence>
<name>A0A0Q3LY23_BRADI</name>
<dbReference type="AlphaFoldDB" id="A0A0Q3LY23"/>
<dbReference type="Pfam" id="PF01333">
    <property type="entry name" value="Apocytochr_F_C"/>
    <property type="match status" value="1"/>
</dbReference>
<evidence type="ECO:0000256" key="4">
    <source>
        <dbReference type="ARBA" id="ARBA00008923"/>
    </source>
</evidence>
<evidence type="ECO:0000256" key="18">
    <source>
        <dbReference type="ARBA" id="ARBA00060385"/>
    </source>
</evidence>
<reference evidence="21" key="3">
    <citation type="submission" date="2018-08" db="UniProtKB">
        <authorList>
            <consortium name="EnsemblPlants"/>
        </authorList>
    </citation>
    <scope>IDENTIFICATION</scope>
    <source>
        <strain evidence="21">cv. Bd21</strain>
    </source>
</reference>
<keyword evidence="6" id="KW-0813">Transport</keyword>
<keyword evidence="22" id="KW-1185">Reference proteome</keyword>
<dbReference type="Proteomes" id="UP000008810">
    <property type="component" value="Chromosome 3"/>
</dbReference>
<evidence type="ECO:0000256" key="10">
    <source>
        <dbReference type="ARBA" id="ARBA00022723"/>
    </source>
</evidence>
<organism evidence="20">
    <name type="scientific">Brachypodium distachyon</name>
    <name type="common">Purple false brome</name>
    <name type="synonym">Trachynia distachya</name>
    <dbReference type="NCBI Taxonomy" id="15368"/>
    <lineage>
        <taxon>Eukaryota</taxon>
        <taxon>Viridiplantae</taxon>
        <taxon>Streptophyta</taxon>
        <taxon>Embryophyta</taxon>
        <taxon>Tracheophyta</taxon>
        <taxon>Spermatophyta</taxon>
        <taxon>Magnoliopsida</taxon>
        <taxon>Liliopsida</taxon>
        <taxon>Poales</taxon>
        <taxon>Poaceae</taxon>
        <taxon>BOP clade</taxon>
        <taxon>Pooideae</taxon>
        <taxon>Stipodae</taxon>
        <taxon>Brachypodieae</taxon>
        <taxon>Brachypodium</taxon>
    </lineage>
</organism>
<dbReference type="GO" id="GO:0005506">
    <property type="term" value="F:iron ion binding"/>
    <property type="evidence" value="ECO:0007669"/>
    <property type="project" value="InterPro"/>
</dbReference>
<evidence type="ECO:0000256" key="1">
    <source>
        <dbReference type="ARBA" id="ARBA00001971"/>
    </source>
</evidence>
<dbReference type="Gene3D" id="2.60.40.830">
    <property type="entry name" value="Cytochrome f large domain"/>
    <property type="match status" value="1"/>
</dbReference>
<comment type="cofactor">
    <cofactor evidence="1">
        <name>heme</name>
        <dbReference type="ChEBI" id="CHEBI:30413"/>
    </cofactor>
</comment>
<dbReference type="GO" id="GO:0020037">
    <property type="term" value="F:heme binding"/>
    <property type="evidence" value="ECO:0007669"/>
    <property type="project" value="InterPro"/>
</dbReference>
<evidence type="ECO:0000256" key="15">
    <source>
        <dbReference type="ARBA" id="ARBA00023078"/>
    </source>
</evidence>
<sequence>MSSITISNETIHGIVRRVKRRSSPGGFGQGDAEIVLQDPLRVQGLLFFFASVILAQVFLVFKKKQFEKVQLYEMNF</sequence>
<keyword evidence="12" id="KW-0249">Electron transport</keyword>
<comment type="subunit">
    <text evidence="17">The 4 large subunits of the cytochrome b6-f complex are cytochrome b6, subunit IV (17 kDa polypeptide, PetD), cytochrome f and the Rieske protein, while the 4 small subunits are PetG, PetL, PetM and PetN. The complex functions as a dimer.</text>
</comment>
<keyword evidence="10" id="KW-0479">Metal-binding</keyword>
<reference evidence="20" key="2">
    <citation type="submission" date="2017-06" db="EMBL/GenBank/DDBJ databases">
        <title>WGS assembly of Brachypodium distachyon.</title>
        <authorList>
            <consortium name="The International Brachypodium Initiative"/>
            <person name="Lucas S."/>
            <person name="Harmon-Smith M."/>
            <person name="Lail K."/>
            <person name="Tice H."/>
            <person name="Grimwood J."/>
            <person name="Bruce D."/>
            <person name="Barry K."/>
            <person name="Shu S."/>
            <person name="Lindquist E."/>
            <person name="Wang M."/>
            <person name="Pitluck S."/>
            <person name="Vogel J.P."/>
            <person name="Garvin D.F."/>
            <person name="Mockler T.C."/>
            <person name="Schmutz J."/>
            <person name="Rokhsar D."/>
            <person name="Bevan M.W."/>
        </authorList>
    </citation>
    <scope>NUCLEOTIDE SEQUENCE</scope>
    <source>
        <strain evidence="20">Bd21</strain>
    </source>
</reference>
<comment type="similarity">
    <text evidence="4">Belongs to the cytochrome f family.</text>
</comment>
<keyword evidence="9 19" id="KW-0812">Transmembrane</keyword>
<evidence type="ECO:0000256" key="9">
    <source>
        <dbReference type="ARBA" id="ARBA00022692"/>
    </source>
</evidence>
<evidence type="ECO:0000256" key="12">
    <source>
        <dbReference type="ARBA" id="ARBA00022982"/>
    </source>
</evidence>
<keyword evidence="15" id="KW-0793">Thylakoid</keyword>
<evidence type="ECO:0000256" key="7">
    <source>
        <dbReference type="ARBA" id="ARBA00022531"/>
    </source>
</evidence>
<protein>
    <recommendedName>
        <fullName evidence="5">Cytochrome f</fullName>
    </recommendedName>
</protein>
<dbReference type="GO" id="GO:0042651">
    <property type="term" value="C:thylakoid membrane"/>
    <property type="evidence" value="ECO:0007669"/>
    <property type="project" value="InterPro"/>
</dbReference>
<evidence type="ECO:0000256" key="11">
    <source>
        <dbReference type="ARBA" id="ARBA00022729"/>
    </source>
</evidence>
<dbReference type="Gramene" id="KQJ97173">
    <property type="protein sequence ID" value="KQJ97173"/>
    <property type="gene ID" value="BRADI_3g29215v3"/>
</dbReference>
<dbReference type="InterPro" id="IPR024058">
    <property type="entry name" value="Cyt-f_TM"/>
</dbReference>
<dbReference type="GO" id="GO:0015979">
    <property type="term" value="P:photosynthesis"/>
    <property type="evidence" value="ECO:0007669"/>
    <property type="project" value="UniProtKB-KW"/>
</dbReference>
<evidence type="ECO:0000313" key="21">
    <source>
        <dbReference type="EnsemblPlants" id="KQJ97173"/>
    </source>
</evidence>
<evidence type="ECO:0000256" key="6">
    <source>
        <dbReference type="ARBA" id="ARBA00022448"/>
    </source>
</evidence>
<keyword evidence="11" id="KW-0732">Signal</keyword>